<sequence>MKTEDEQDSKISTTMRPSARNKRVWASVERETESVIEEAFEEALRRDPQNKREWVILVDGLPYQLKIINKIMKRLNVKATIVMDFIHVLEYLWKAAWCFFEKGDSAVEEWVADRAIKILHGKCNLVAKGIRISATRRKLVQRDSVDKCASYLLKNKHNLKYGKALLSGFPIASGVIEGACRHLINDRLDITGARWGLIGAESILKLRSIHM</sequence>
<keyword evidence="3" id="KW-1185">Reference proteome</keyword>
<proteinExistence type="predicted"/>
<dbReference type="Proteomes" id="UP001139646">
    <property type="component" value="Unassembled WGS sequence"/>
</dbReference>
<organism evidence="2 3">
    <name type="scientific">Colwellia maritima</name>
    <dbReference type="NCBI Taxonomy" id="2912588"/>
    <lineage>
        <taxon>Bacteria</taxon>
        <taxon>Pseudomonadati</taxon>
        <taxon>Pseudomonadota</taxon>
        <taxon>Gammaproteobacteria</taxon>
        <taxon>Alteromonadales</taxon>
        <taxon>Colwelliaceae</taxon>
        <taxon>Colwellia</taxon>
    </lineage>
</organism>
<evidence type="ECO:0000256" key="1">
    <source>
        <dbReference type="SAM" id="MobiDB-lite"/>
    </source>
</evidence>
<feature type="region of interest" description="Disordered" evidence="1">
    <location>
        <begin position="1"/>
        <end position="22"/>
    </location>
</feature>
<name>A0ABS9X7H9_9GAMM</name>
<evidence type="ECO:0008006" key="4">
    <source>
        <dbReference type="Google" id="ProtNLM"/>
    </source>
</evidence>
<evidence type="ECO:0000313" key="3">
    <source>
        <dbReference type="Proteomes" id="UP001139646"/>
    </source>
</evidence>
<comment type="caution">
    <text evidence="2">The sequence shown here is derived from an EMBL/GenBank/DDBJ whole genome shotgun (WGS) entry which is preliminary data.</text>
</comment>
<accession>A0ABS9X7H9</accession>
<gene>
    <name evidence="2" type="ORF">L3081_25495</name>
</gene>
<protein>
    <recommendedName>
        <fullName evidence="4">ISKra4 family transposase</fullName>
    </recommendedName>
</protein>
<reference evidence="2" key="1">
    <citation type="submission" date="2022-01" db="EMBL/GenBank/DDBJ databases">
        <title>Colwellia maritima, isolated from seawater.</title>
        <authorList>
            <person name="Kristyanto S."/>
            <person name="Jung J."/>
            <person name="Jeon C.O."/>
        </authorList>
    </citation>
    <scope>NUCLEOTIDE SEQUENCE</scope>
    <source>
        <strain evidence="2">MSW7</strain>
    </source>
</reference>
<dbReference type="RefSeq" id="WP_242289451.1">
    <property type="nucleotide sequence ID" value="NZ_JAKKSL010000007.1"/>
</dbReference>
<dbReference type="EMBL" id="JAKKSL010000007">
    <property type="protein sequence ID" value="MCI2286171.1"/>
    <property type="molecule type" value="Genomic_DNA"/>
</dbReference>
<evidence type="ECO:0000313" key="2">
    <source>
        <dbReference type="EMBL" id="MCI2286171.1"/>
    </source>
</evidence>